<keyword evidence="5" id="KW-1185">Reference proteome</keyword>
<dbReference type="KEGG" id="pfus:ADJ77_12030"/>
<sequence length="91" mass="10751">MAPPKEITPEQKRNMKFSEDRFQLLEDIHEMIGKELDSRGIPRRGVQEREKPMPVETPTPVKQSFFRRLWQHMAKMMGDRWWAGDDKGSPA</sequence>
<evidence type="ECO:0000256" key="1">
    <source>
        <dbReference type="SAM" id="MobiDB-lite"/>
    </source>
</evidence>
<dbReference type="OrthoDB" id="1082854at2"/>
<reference evidence="2 4" key="1">
    <citation type="submission" date="2015-07" db="EMBL/GenBank/DDBJ databases">
        <authorList>
            <person name="Noorani M."/>
        </authorList>
    </citation>
    <scope>NUCLEOTIDE SEQUENCE [LARGE SCALE GENOMIC DNA]</scope>
    <source>
        <strain evidence="2 4">W1435</strain>
    </source>
</reference>
<dbReference type="EMBL" id="CP072369">
    <property type="protein sequence ID" value="QUB86110.1"/>
    <property type="molecule type" value="Genomic_DNA"/>
</dbReference>
<reference evidence="3 5" key="2">
    <citation type="submission" date="2021-03" db="EMBL/GenBank/DDBJ databases">
        <title>Human Oral Microbial Genomes.</title>
        <authorList>
            <person name="Johnston C.D."/>
            <person name="Chen T."/>
            <person name="Dewhirst F.E."/>
        </authorList>
    </citation>
    <scope>NUCLEOTIDE SEQUENCE [LARGE SCALE GENOMIC DNA]</scope>
    <source>
        <strain evidence="3 5">W1435</strain>
    </source>
</reference>
<protein>
    <submittedName>
        <fullName evidence="2">Uncharacterized protein</fullName>
    </submittedName>
</protein>
<evidence type="ECO:0000313" key="2">
    <source>
        <dbReference type="EMBL" id="AKU70477.1"/>
    </source>
</evidence>
<name>A0A0K1NN14_9BACT</name>
<evidence type="ECO:0000313" key="4">
    <source>
        <dbReference type="Proteomes" id="UP000060345"/>
    </source>
</evidence>
<feature type="region of interest" description="Disordered" evidence="1">
    <location>
        <begin position="39"/>
        <end position="60"/>
    </location>
</feature>
<proteinExistence type="predicted"/>
<dbReference type="AlphaFoldDB" id="A0A0K1NN14"/>
<gene>
    <name evidence="2" type="ORF">ADJ77_12030</name>
    <name evidence="3" type="ORF">J5A51_02260</name>
</gene>
<evidence type="ECO:0000313" key="3">
    <source>
        <dbReference type="EMBL" id="QUB86110.1"/>
    </source>
</evidence>
<dbReference type="RefSeq" id="WP_025078596.1">
    <property type="nucleotide sequence ID" value="NZ_BAKO01000019.1"/>
</dbReference>
<dbReference type="EMBL" id="CP012075">
    <property type="protein sequence ID" value="AKU70477.1"/>
    <property type="molecule type" value="Genomic_DNA"/>
</dbReference>
<feature type="compositionally biased region" description="Basic and acidic residues" evidence="1">
    <location>
        <begin position="39"/>
        <end position="53"/>
    </location>
</feature>
<dbReference type="Proteomes" id="UP000682005">
    <property type="component" value="Chromosome 2"/>
</dbReference>
<evidence type="ECO:0000313" key="5">
    <source>
        <dbReference type="Proteomes" id="UP000682005"/>
    </source>
</evidence>
<accession>A0A0K1NN14</accession>
<organism evidence="2 4">
    <name type="scientific">Prevotella fusca JCM 17724</name>
    <dbReference type="NCBI Taxonomy" id="1236517"/>
    <lineage>
        <taxon>Bacteria</taxon>
        <taxon>Pseudomonadati</taxon>
        <taxon>Bacteroidota</taxon>
        <taxon>Bacteroidia</taxon>
        <taxon>Bacteroidales</taxon>
        <taxon>Prevotellaceae</taxon>
        <taxon>Prevotella</taxon>
    </lineage>
</organism>
<dbReference type="Proteomes" id="UP000060345">
    <property type="component" value="Chromosome 2"/>
</dbReference>